<dbReference type="Pfam" id="PF03659">
    <property type="entry name" value="Glyco_hydro_71"/>
    <property type="match status" value="1"/>
</dbReference>
<dbReference type="Gene3D" id="3.20.20.80">
    <property type="entry name" value="Glycosidases"/>
    <property type="match status" value="1"/>
</dbReference>
<dbReference type="GO" id="GO:0051118">
    <property type="term" value="F:glucan endo-1,3-alpha-glucosidase activity"/>
    <property type="evidence" value="ECO:0007669"/>
    <property type="project" value="InterPro"/>
</dbReference>
<comment type="caution">
    <text evidence="1">The sequence shown here is derived from an EMBL/GenBank/DDBJ whole genome shotgun (WGS) entry which is preliminary data.</text>
</comment>
<protein>
    <recommendedName>
        <fullName evidence="3">Glycosyl hydrolase family 71</fullName>
    </recommendedName>
</protein>
<dbReference type="eggNOG" id="ENOG5033S10">
    <property type="taxonomic scope" value="Bacteria"/>
</dbReference>
<name>A6DUC0_9BACT</name>
<reference evidence="1 2" key="1">
    <citation type="journal article" date="2010" name="J. Bacteriol.">
        <title>Genome sequence of Lentisphaera araneosa HTCC2155T, the type species of the order Lentisphaerales in the phylum Lentisphaerae.</title>
        <authorList>
            <person name="Thrash J.C."/>
            <person name="Cho J.C."/>
            <person name="Vergin K.L."/>
            <person name="Morris R.M."/>
            <person name="Giovannoni S.J."/>
        </authorList>
    </citation>
    <scope>NUCLEOTIDE SEQUENCE [LARGE SCALE GENOMIC DNA]</scope>
    <source>
        <strain evidence="1 2">HTCC2155</strain>
    </source>
</reference>
<gene>
    <name evidence="1" type="ORF">LNTAR_03939</name>
</gene>
<evidence type="ECO:0000313" key="1">
    <source>
        <dbReference type="EMBL" id="EDM24763.1"/>
    </source>
</evidence>
<dbReference type="InterPro" id="IPR005197">
    <property type="entry name" value="Glyco_hydro_71"/>
</dbReference>
<organism evidence="1 2">
    <name type="scientific">Lentisphaera araneosa HTCC2155</name>
    <dbReference type="NCBI Taxonomy" id="313628"/>
    <lineage>
        <taxon>Bacteria</taxon>
        <taxon>Pseudomonadati</taxon>
        <taxon>Lentisphaerota</taxon>
        <taxon>Lentisphaeria</taxon>
        <taxon>Lentisphaerales</taxon>
        <taxon>Lentisphaeraceae</taxon>
        <taxon>Lentisphaera</taxon>
    </lineage>
</organism>
<dbReference type="OrthoDB" id="976137at2"/>
<dbReference type="STRING" id="313628.LNTAR_03939"/>
<keyword evidence="2" id="KW-1185">Reference proteome</keyword>
<evidence type="ECO:0000313" key="2">
    <source>
        <dbReference type="Proteomes" id="UP000004947"/>
    </source>
</evidence>
<dbReference type="RefSeq" id="WP_007281403.1">
    <property type="nucleotide sequence ID" value="NZ_ABCK01000052.1"/>
</dbReference>
<evidence type="ECO:0008006" key="3">
    <source>
        <dbReference type="Google" id="ProtNLM"/>
    </source>
</evidence>
<accession>A6DUC0</accession>
<proteinExistence type="predicted"/>
<dbReference type="EMBL" id="ABCK01000052">
    <property type="protein sequence ID" value="EDM24763.1"/>
    <property type="molecule type" value="Genomic_DNA"/>
</dbReference>
<sequence length="552" mass="64520">MRYLYILIAFWLCQACQQKQVQEATAQPKKAEPIKILSTQELLDLPMTDKKTLVAHFMTGDIDYDFGARPGGLSRNKSWYARNGEFAKFGGLNQVAPMDMFLFKRGERSLEQVVEQELRAAHVAGLEAFHFYYPEVIHQGFMKNYNEVVATFFKVAAEHYPDFKFTLCLSNANEGTQSEKIDRWSGSIRSLFQKVEGYDSWLKTPDGRVIFYLWNNDALADTMEHQPWLIDRFPERIAEVAKAHDDLAIKIGVKAAFMYDLRFPANHNLTKKVLEHFPGVWSWTDNTKHLDDFRKIKLLCDQQKRDFCLTVYPDYYTSKLYWKDRSKGHGMLHYYELKQAQIHEVERHYQNCGLSALYRKLFDFAIEQDLQWISLATWNDFPEGHHIAPELNHNFAPMVLMDFYRNEWRKSGRKIEESLSVFYKKYTHDVQAKYNIKVYTKKSMGPEVLEDYIEVVSILQKPGDIFINGTFVARVQAGLQSTKIPSGIGQVNVQVKRQGEVVLKLIPPQKITDQAFRTDRLTYMYSTRFSEYFTKIYGEQLSEPQINDFVLE</sequence>
<dbReference type="Proteomes" id="UP000004947">
    <property type="component" value="Unassembled WGS sequence"/>
</dbReference>
<dbReference type="AlphaFoldDB" id="A6DUC0"/>